<feature type="region of interest" description="Disordered" evidence="1">
    <location>
        <begin position="162"/>
        <end position="184"/>
    </location>
</feature>
<evidence type="ECO:0000313" key="2">
    <source>
        <dbReference type="EMBL" id="MFB9557224.1"/>
    </source>
</evidence>
<dbReference type="EMBL" id="JBHMCT010000014">
    <property type="protein sequence ID" value="MFB9557224.1"/>
    <property type="molecule type" value="Genomic_DNA"/>
</dbReference>
<accession>A0ABV5QUN4</accession>
<comment type="caution">
    <text evidence="2">The sequence shown here is derived from an EMBL/GenBank/DDBJ whole genome shotgun (WGS) entry which is preliminary data.</text>
</comment>
<keyword evidence="3" id="KW-1185">Reference proteome</keyword>
<dbReference type="RefSeq" id="WP_345484193.1">
    <property type="nucleotide sequence ID" value="NZ_BAAAWU010000001.1"/>
</dbReference>
<evidence type="ECO:0000313" key="3">
    <source>
        <dbReference type="Proteomes" id="UP001589716"/>
    </source>
</evidence>
<gene>
    <name evidence="2" type="ORF">ACFFTP_23935</name>
</gene>
<sequence>MTRPISHPARDSVHRPPGAGLVQPVAAVLTDRLDDVAVAEAAARMALARRVPLLLIAVMPPHVRRSAGPASAPVRAVLARVMPKVGPHPTGRIPEVFHLPVGRGSRLAAAKELLALAGRHRAPDVLASRHGPHGIDAHTLIEAAALRGGPFVHAVAPASWVPLQPSAPPAADRPSGSWRGNVSR</sequence>
<name>A0ABV5QUN4_9ACTN</name>
<evidence type="ECO:0000256" key="1">
    <source>
        <dbReference type="SAM" id="MobiDB-lite"/>
    </source>
</evidence>
<protein>
    <submittedName>
        <fullName evidence="2">Universal stress protein</fullName>
    </submittedName>
</protein>
<dbReference type="Proteomes" id="UP001589716">
    <property type="component" value="Unassembled WGS sequence"/>
</dbReference>
<reference evidence="2 3" key="1">
    <citation type="submission" date="2024-09" db="EMBL/GenBank/DDBJ databases">
        <authorList>
            <person name="Sun Q."/>
            <person name="Mori K."/>
        </authorList>
    </citation>
    <scope>NUCLEOTIDE SEQUENCE [LARGE SCALE GENOMIC DNA]</scope>
    <source>
        <strain evidence="2 3">JCM 4414</strain>
    </source>
</reference>
<proteinExistence type="predicted"/>
<organism evidence="2 3">
    <name type="scientific">Streptomyces roseoviridis</name>
    <dbReference type="NCBI Taxonomy" id="67361"/>
    <lineage>
        <taxon>Bacteria</taxon>
        <taxon>Bacillati</taxon>
        <taxon>Actinomycetota</taxon>
        <taxon>Actinomycetes</taxon>
        <taxon>Kitasatosporales</taxon>
        <taxon>Streptomycetaceae</taxon>
        <taxon>Streptomyces</taxon>
    </lineage>
</organism>